<evidence type="ECO:0000313" key="1">
    <source>
        <dbReference type="EMBL" id="MDT0604233.1"/>
    </source>
</evidence>
<comment type="caution">
    <text evidence="1">The sequence shown here is derived from an EMBL/GenBank/DDBJ whole genome shotgun (WGS) entry which is preliminary data.</text>
</comment>
<proteinExistence type="predicted"/>
<keyword evidence="2" id="KW-1185">Reference proteome</keyword>
<evidence type="ECO:0000313" key="2">
    <source>
        <dbReference type="Proteomes" id="UP001266357"/>
    </source>
</evidence>
<dbReference type="Gene3D" id="3.30.160.140">
    <property type="entry name" value="Shew3726-like"/>
    <property type="match status" value="1"/>
</dbReference>
<accession>A0ABU3A2W5</accession>
<gene>
    <name evidence="1" type="ORF">RM573_11565</name>
</gene>
<dbReference type="SUPFAM" id="SSF160272">
    <property type="entry name" value="Shew3726-like"/>
    <property type="match status" value="1"/>
</dbReference>
<dbReference type="Proteomes" id="UP001266357">
    <property type="component" value="Unassembled WGS sequence"/>
</dbReference>
<dbReference type="RefSeq" id="WP_311581898.1">
    <property type="nucleotide sequence ID" value="NZ_JAVRIF010000006.1"/>
</dbReference>
<dbReference type="InterPro" id="IPR036692">
    <property type="entry name" value="Shew3726-like_sf"/>
</dbReference>
<protein>
    <submittedName>
        <fullName evidence="1">Uncharacterized protein</fullName>
    </submittedName>
</protein>
<dbReference type="EMBL" id="JAVRIF010000006">
    <property type="protein sequence ID" value="MDT0604233.1"/>
    <property type="molecule type" value="Genomic_DNA"/>
</dbReference>
<reference evidence="1 2" key="1">
    <citation type="submission" date="2023-09" db="EMBL/GenBank/DDBJ databases">
        <authorList>
            <person name="Rey-Velasco X."/>
        </authorList>
    </citation>
    <scope>NUCLEOTIDE SEQUENCE [LARGE SCALE GENOMIC DNA]</scope>
    <source>
        <strain evidence="1 2">W431</strain>
    </source>
</reference>
<organism evidence="1 2">
    <name type="scientific">Thalassotalea castellviae</name>
    <dbReference type="NCBI Taxonomy" id="3075612"/>
    <lineage>
        <taxon>Bacteria</taxon>
        <taxon>Pseudomonadati</taxon>
        <taxon>Pseudomonadota</taxon>
        <taxon>Gammaproteobacteria</taxon>
        <taxon>Alteromonadales</taxon>
        <taxon>Colwelliaceae</taxon>
        <taxon>Thalassotalea</taxon>
    </lineage>
</organism>
<sequence>MNQAILFNDDLTFDKTHNAWCFTGIMSGQRITLYFHSFSLGRLDNIDACTKFDLEEVAELWLEKNEPEGDEIHIQMKA</sequence>
<name>A0ABU3A2W5_9GAMM</name>